<protein>
    <submittedName>
        <fullName evidence="2">Uncharacterized protein</fullName>
    </submittedName>
</protein>
<reference evidence="3" key="1">
    <citation type="journal article" date="2019" name="Int. J. Syst. Evol. Microbiol.">
        <title>The Global Catalogue of Microorganisms (GCM) 10K type strain sequencing project: providing services to taxonomists for standard genome sequencing and annotation.</title>
        <authorList>
            <consortium name="The Broad Institute Genomics Platform"/>
            <consortium name="The Broad Institute Genome Sequencing Center for Infectious Disease"/>
            <person name="Wu L."/>
            <person name="Ma J."/>
        </authorList>
    </citation>
    <scope>NUCLEOTIDE SEQUENCE [LARGE SCALE GENOMIC DNA]</scope>
    <source>
        <strain evidence="3">CGMCC 1.15643</strain>
    </source>
</reference>
<evidence type="ECO:0000313" key="3">
    <source>
        <dbReference type="Proteomes" id="UP001595976"/>
    </source>
</evidence>
<evidence type="ECO:0000313" key="2">
    <source>
        <dbReference type="EMBL" id="MFC5294172.1"/>
    </source>
</evidence>
<keyword evidence="1" id="KW-0472">Membrane</keyword>
<comment type="caution">
    <text evidence="2">The sequence shown here is derived from an EMBL/GenBank/DDBJ whole genome shotgun (WGS) entry which is preliminary data.</text>
</comment>
<keyword evidence="1" id="KW-0812">Transmembrane</keyword>
<keyword evidence="3" id="KW-1185">Reference proteome</keyword>
<dbReference type="RefSeq" id="WP_260349664.1">
    <property type="nucleotide sequence ID" value="NZ_JAOAOS010000025.1"/>
</dbReference>
<gene>
    <name evidence="2" type="ORF">ACFPK2_14370</name>
</gene>
<sequence>MFQNMSAPRRPSLAAVLFWCALTVAWWTGLCLYAGRPIWFW</sequence>
<dbReference type="Proteomes" id="UP001595976">
    <property type="component" value="Unassembled WGS sequence"/>
</dbReference>
<name>A0ABW0F4S8_9HYPH</name>
<keyword evidence="1" id="KW-1133">Transmembrane helix</keyword>
<organism evidence="2 3">
    <name type="scientific">Bosea minatitlanensis</name>
    <dbReference type="NCBI Taxonomy" id="128782"/>
    <lineage>
        <taxon>Bacteria</taxon>
        <taxon>Pseudomonadati</taxon>
        <taxon>Pseudomonadota</taxon>
        <taxon>Alphaproteobacteria</taxon>
        <taxon>Hyphomicrobiales</taxon>
        <taxon>Boseaceae</taxon>
        <taxon>Bosea</taxon>
    </lineage>
</organism>
<accession>A0ABW0F4S8</accession>
<feature type="transmembrane region" description="Helical" evidence="1">
    <location>
        <begin position="12"/>
        <end position="35"/>
    </location>
</feature>
<dbReference type="EMBL" id="JBHSLI010000005">
    <property type="protein sequence ID" value="MFC5294172.1"/>
    <property type="molecule type" value="Genomic_DNA"/>
</dbReference>
<evidence type="ECO:0000256" key="1">
    <source>
        <dbReference type="SAM" id="Phobius"/>
    </source>
</evidence>
<proteinExistence type="predicted"/>